<evidence type="ECO:0000313" key="3">
    <source>
        <dbReference type="Proteomes" id="UP000246464"/>
    </source>
</evidence>
<proteinExistence type="predicted"/>
<organism evidence="2 3">
    <name type="scientific">Scophthalmus maximus</name>
    <name type="common">Turbot</name>
    <name type="synonym">Psetta maxima</name>
    <dbReference type="NCBI Taxonomy" id="52904"/>
    <lineage>
        <taxon>Eukaryota</taxon>
        <taxon>Metazoa</taxon>
        <taxon>Chordata</taxon>
        <taxon>Craniata</taxon>
        <taxon>Vertebrata</taxon>
        <taxon>Euteleostomi</taxon>
        <taxon>Actinopterygii</taxon>
        <taxon>Neopterygii</taxon>
        <taxon>Teleostei</taxon>
        <taxon>Neoteleostei</taxon>
        <taxon>Acanthomorphata</taxon>
        <taxon>Carangaria</taxon>
        <taxon>Pleuronectiformes</taxon>
        <taxon>Pleuronectoidei</taxon>
        <taxon>Scophthalmidae</taxon>
        <taxon>Scophthalmus</taxon>
    </lineage>
</organism>
<feature type="compositionally biased region" description="Polar residues" evidence="1">
    <location>
        <begin position="34"/>
        <end position="52"/>
    </location>
</feature>
<dbReference type="Proteomes" id="UP000246464">
    <property type="component" value="Chromosome 13"/>
</dbReference>
<reference evidence="2 3" key="1">
    <citation type="submission" date="2017-12" db="EMBL/GenBank/DDBJ databases">
        <title>Integrating genomic resources of turbot (Scophthalmus maximus) in depth evaluation of genetic and physical mapping variation across individuals.</title>
        <authorList>
            <person name="Martinez P."/>
        </authorList>
    </citation>
    <scope>NUCLEOTIDE SEQUENCE [LARGE SCALE GENOMIC DNA]</scope>
</reference>
<accession>A0A2U9C848</accession>
<dbReference type="EMBL" id="CP026255">
    <property type="protein sequence ID" value="AWP12383.1"/>
    <property type="molecule type" value="Genomic_DNA"/>
</dbReference>
<protein>
    <submittedName>
        <fullName evidence="2">Uncharacterized protein</fullName>
    </submittedName>
</protein>
<evidence type="ECO:0000313" key="2">
    <source>
        <dbReference type="EMBL" id="AWP12383.1"/>
    </source>
</evidence>
<feature type="region of interest" description="Disordered" evidence="1">
    <location>
        <begin position="30"/>
        <end position="52"/>
    </location>
</feature>
<keyword evidence="3" id="KW-1185">Reference proteome</keyword>
<name>A0A2U9C848_SCOMX</name>
<dbReference type="AlphaFoldDB" id="A0A2U9C848"/>
<sequence>MQLMPFPFVSRELTVMDVIDGYCVLRPEPRGTAGDTNVTHTHTNLPSTPPTRSTFVPPFNMLSFQIMKGVWRGKPLQRSLIHSK</sequence>
<gene>
    <name evidence="2" type="ORF">SMAX5B_019019</name>
</gene>
<evidence type="ECO:0000256" key="1">
    <source>
        <dbReference type="SAM" id="MobiDB-lite"/>
    </source>
</evidence>